<accession>A0A8H7W3K4</accession>
<feature type="region of interest" description="Disordered" evidence="1">
    <location>
        <begin position="266"/>
        <end position="309"/>
    </location>
</feature>
<keyword evidence="4" id="KW-1185">Reference proteome</keyword>
<evidence type="ECO:0008006" key="5">
    <source>
        <dbReference type="Google" id="ProtNLM"/>
    </source>
</evidence>
<feature type="compositionally biased region" description="Basic residues" evidence="1">
    <location>
        <begin position="408"/>
        <end position="420"/>
    </location>
</feature>
<feature type="region of interest" description="Disordered" evidence="1">
    <location>
        <begin position="324"/>
        <end position="343"/>
    </location>
</feature>
<proteinExistence type="predicted"/>
<organism evidence="3 4">
    <name type="scientific">Cadophora malorum</name>
    <dbReference type="NCBI Taxonomy" id="108018"/>
    <lineage>
        <taxon>Eukaryota</taxon>
        <taxon>Fungi</taxon>
        <taxon>Dikarya</taxon>
        <taxon>Ascomycota</taxon>
        <taxon>Pezizomycotina</taxon>
        <taxon>Leotiomycetes</taxon>
        <taxon>Helotiales</taxon>
        <taxon>Ploettnerulaceae</taxon>
        <taxon>Cadophora</taxon>
    </lineage>
</organism>
<reference evidence="3" key="1">
    <citation type="submission" date="2021-02" db="EMBL/GenBank/DDBJ databases">
        <title>Genome sequence Cadophora malorum strain M34.</title>
        <authorList>
            <person name="Stefanovic E."/>
            <person name="Vu D."/>
            <person name="Scully C."/>
            <person name="Dijksterhuis J."/>
            <person name="Roader J."/>
            <person name="Houbraken J."/>
        </authorList>
    </citation>
    <scope>NUCLEOTIDE SEQUENCE</scope>
    <source>
        <strain evidence="3">M34</strain>
    </source>
</reference>
<keyword evidence="2" id="KW-0732">Signal</keyword>
<sequence>MSFGFGIGDFILLTDLAWTTVENARKACGALDSLTCEVNSLHIVLRRLQTEVSKPESILNRKGDNRRKDLRSLAKGCKRVLGTLSGVLEKYNRLSEEQRSVTKLWQKVKFGNGEMQDLGIIRTELATYTQSITLFLNLLSIGELGRVGRYMDNHGEDLRDIKSNLHWVVASMQANSHEEKSILTTYTEDDKAVWKEFRRELIKLGVSSRVLRKHEDAIRKYVFALGKKGALDAPVVGPEPLDETHATDGVLQDLVYSWTQANGEVVDDQSSEFAGPNEEDLDTTHSDEGYGDGESRAAQHDALKSDVESVNGFPDVATYSSARASEVDGHGTECNAKNSGHNVDFAHADNEKVILDDQHGTDSSHRTADPDEVVIQVKDPKGGAKSNQRPSTSTVSRSRDPRHGGSGNKHKSTKTRKGLHSSKTELSRLKNRHSHKKLEKDATLESTQQLPAVSPAHHTAVGHDYLEVRDQHSSPKPFD</sequence>
<gene>
    <name evidence="3" type="ORF">IFR04_012972</name>
</gene>
<evidence type="ECO:0000256" key="2">
    <source>
        <dbReference type="SAM" id="SignalP"/>
    </source>
</evidence>
<evidence type="ECO:0000256" key="1">
    <source>
        <dbReference type="SAM" id="MobiDB-lite"/>
    </source>
</evidence>
<evidence type="ECO:0000313" key="4">
    <source>
        <dbReference type="Proteomes" id="UP000664132"/>
    </source>
</evidence>
<name>A0A8H7W3K4_9HELO</name>
<dbReference type="Proteomes" id="UP000664132">
    <property type="component" value="Unassembled WGS sequence"/>
</dbReference>
<evidence type="ECO:0000313" key="3">
    <source>
        <dbReference type="EMBL" id="KAG4413877.1"/>
    </source>
</evidence>
<feature type="signal peptide" evidence="2">
    <location>
        <begin position="1"/>
        <end position="19"/>
    </location>
</feature>
<comment type="caution">
    <text evidence="3">The sequence shown here is derived from an EMBL/GenBank/DDBJ whole genome shotgun (WGS) entry which is preliminary data.</text>
</comment>
<feature type="chain" id="PRO_5034271368" description="Fungal N-terminal domain-containing protein" evidence="2">
    <location>
        <begin position="20"/>
        <end position="479"/>
    </location>
</feature>
<dbReference type="OrthoDB" id="7464126at2759"/>
<feature type="compositionally biased region" description="Basic and acidic residues" evidence="1">
    <location>
        <begin position="464"/>
        <end position="479"/>
    </location>
</feature>
<dbReference type="AlphaFoldDB" id="A0A8H7W3K4"/>
<feature type="region of interest" description="Disordered" evidence="1">
    <location>
        <begin position="358"/>
        <end position="479"/>
    </location>
</feature>
<protein>
    <recommendedName>
        <fullName evidence="5">Fungal N-terminal domain-containing protein</fullName>
    </recommendedName>
</protein>
<feature type="compositionally biased region" description="Basic and acidic residues" evidence="1">
    <location>
        <begin position="358"/>
        <end position="369"/>
    </location>
</feature>
<dbReference type="EMBL" id="JAFJYH010000291">
    <property type="protein sequence ID" value="KAG4413877.1"/>
    <property type="molecule type" value="Genomic_DNA"/>
</dbReference>
<feature type="compositionally biased region" description="Basic and acidic residues" evidence="1">
    <location>
        <begin position="282"/>
        <end position="307"/>
    </location>
</feature>
<feature type="compositionally biased region" description="Polar residues" evidence="1">
    <location>
        <begin position="385"/>
        <end position="396"/>
    </location>
</feature>